<reference evidence="3" key="2">
    <citation type="journal article" date="2023" name="Plants (Basel)">
        <title>Annotation of the Turnera subulata (Passifloraceae) Draft Genome Reveals the S-Locus Evolved after the Divergence of Turneroideae from Passifloroideae in a Stepwise Manner.</title>
        <authorList>
            <person name="Henning P.M."/>
            <person name="Roalson E.H."/>
            <person name="Mir W."/>
            <person name="McCubbin A.G."/>
            <person name="Shore J.S."/>
        </authorList>
    </citation>
    <scope>NUCLEOTIDE SEQUENCE</scope>
    <source>
        <strain evidence="3">F60SS</strain>
    </source>
</reference>
<proteinExistence type="predicted"/>
<evidence type="ECO:0000313" key="4">
    <source>
        <dbReference type="Proteomes" id="UP001141552"/>
    </source>
</evidence>
<comment type="caution">
    <text evidence="3">The sequence shown here is derived from an EMBL/GenBank/DDBJ whole genome shotgun (WGS) entry which is preliminary data.</text>
</comment>
<dbReference type="Pfam" id="PF10358">
    <property type="entry name" value="NT-C2"/>
    <property type="match status" value="1"/>
</dbReference>
<organism evidence="3 4">
    <name type="scientific">Turnera subulata</name>
    <dbReference type="NCBI Taxonomy" id="218843"/>
    <lineage>
        <taxon>Eukaryota</taxon>
        <taxon>Viridiplantae</taxon>
        <taxon>Streptophyta</taxon>
        <taxon>Embryophyta</taxon>
        <taxon>Tracheophyta</taxon>
        <taxon>Spermatophyta</taxon>
        <taxon>Magnoliopsida</taxon>
        <taxon>eudicotyledons</taxon>
        <taxon>Gunneridae</taxon>
        <taxon>Pentapetalae</taxon>
        <taxon>rosids</taxon>
        <taxon>fabids</taxon>
        <taxon>Malpighiales</taxon>
        <taxon>Passifloraceae</taxon>
        <taxon>Turnera</taxon>
    </lineage>
</organism>
<keyword evidence="4" id="KW-1185">Reference proteome</keyword>
<feature type="compositionally biased region" description="Basic and acidic residues" evidence="1">
    <location>
        <begin position="45"/>
        <end position="54"/>
    </location>
</feature>
<dbReference type="PANTHER" id="PTHR33414">
    <property type="entry name" value="PROTEIN PLASTID MOVEMENT IMPAIRED 1-RELATED 1"/>
    <property type="match status" value="1"/>
</dbReference>
<dbReference type="AlphaFoldDB" id="A0A9Q0FEX3"/>
<dbReference type="InterPro" id="IPR048972">
    <property type="entry name" value="PMI1_PMIR1-2_C"/>
</dbReference>
<name>A0A9Q0FEX3_9ROSI</name>
<dbReference type="InterPro" id="IPR019448">
    <property type="entry name" value="NT-C2"/>
</dbReference>
<feature type="compositionally biased region" description="Polar residues" evidence="1">
    <location>
        <begin position="55"/>
        <end position="69"/>
    </location>
</feature>
<evidence type="ECO:0000256" key="1">
    <source>
        <dbReference type="SAM" id="MobiDB-lite"/>
    </source>
</evidence>
<evidence type="ECO:0000259" key="2">
    <source>
        <dbReference type="PROSITE" id="PS51840"/>
    </source>
</evidence>
<dbReference type="InterPro" id="IPR039614">
    <property type="entry name" value="PMI1-like"/>
</dbReference>
<gene>
    <name evidence="3" type="ORF">Tsubulata_042906</name>
</gene>
<protein>
    <recommendedName>
        <fullName evidence="2">C2 NT-type domain-containing protein</fullName>
    </recommendedName>
</protein>
<dbReference type="PROSITE" id="PS51840">
    <property type="entry name" value="C2_NT"/>
    <property type="match status" value="1"/>
</dbReference>
<evidence type="ECO:0000313" key="3">
    <source>
        <dbReference type="EMBL" id="KAJ4830156.1"/>
    </source>
</evidence>
<reference evidence="3" key="1">
    <citation type="submission" date="2022-02" db="EMBL/GenBank/DDBJ databases">
        <authorList>
            <person name="Henning P.M."/>
            <person name="McCubbin A.G."/>
            <person name="Shore J.S."/>
        </authorList>
    </citation>
    <scope>NUCLEOTIDE SEQUENCE</scope>
    <source>
        <strain evidence="3">F60SS</strain>
        <tissue evidence="3">Leaves</tissue>
    </source>
</reference>
<dbReference type="PANTHER" id="PTHR33414:SF10">
    <property type="entry name" value="PROTEIN PLASTID MOVEMENT IMPAIRED 1-RELATED 2"/>
    <property type="match status" value="1"/>
</dbReference>
<dbReference type="OrthoDB" id="2019483at2759"/>
<dbReference type="Pfam" id="PF21745">
    <property type="entry name" value="PMI1_PMIR1-2_C"/>
    <property type="match status" value="1"/>
</dbReference>
<accession>A0A9Q0FEX3</accession>
<dbReference type="EMBL" id="JAKUCV010005721">
    <property type="protein sequence ID" value="KAJ4830156.1"/>
    <property type="molecule type" value="Genomic_DNA"/>
</dbReference>
<dbReference type="Proteomes" id="UP001141552">
    <property type="component" value="Unassembled WGS sequence"/>
</dbReference>
<feature type="domain" description="C2 NT-type" evidence="2">
    <location>
        <begin position="88"/>
        <end position="236"/>
    </location>
</feature>
<feature type="region of interest" description="Disordered" evidence="1">
    <location>
        <begin position="38"/>
        <end position="72"/>
    </location>
</feature>
<sequence>MMHDGGNGNSDSGQLLQDIEAISKALYLHKTPQRALITTSSARSKSVERPRLSEPKSNPSPNVLKSSVPHNDKKSSLISNWKNPLKALAHFGHQKFNICFFLHVHSIEGLPSEFNDSSLSVHWKRKDEVLRSRPSSVSKGIAEFDETLMHQCCVYGSKTGPHHSAKYEVKLFLIYISVVGAPGTNLGKHWVDLTRLLPLTLEELEGERCTGKWTTSFRLAGKAKGATLNVSFGFSHVRGNLVGPRNNINASELVRLGSNRSLADARSSFGPTSNRILRRVGSVPSDLNLRSPRSSQSLDLKTYGDISPNLGSELCKSIDFLYQKLNEANLHSFEELDTSGEGRQSANCSLEFESGDDHDIDFTVIEQGIEMPVEESLKSKQADGQTTDGSEIEMINVDDIIKEDDIALDDEAKFYSEDSILDSYSDEASVKDYRNEDTTICRNESTMKDLESALESWLISESTKLESPLNVSEFMESPLNVREFIRQEDYVESRSNYNASKMVKRSRSLDEITESVASDFLNMLGVEHSPFNLSSESDPDSPRERLLREFEKEALASGSFIIDYDGNGEDKEHGPGVSSETGCGDLSQDFHFSLASPAAEEEQQGRSALLGRRNAKALEDLETEALMRAWGMNEKAFQSSPRNYADGFGSPIDLPPEECYEQLPPLGDGFGPFIQTKDGGFLRSMCPSLFRNSKNVGGLIMQVSQPVVLPAEMGSDIMDVLQHLASLGIEKLSLEANKLMPLEDITGKTLRQIVKDDAASRTADADREASLYHESMFGPDLLHRRHVVEGFSSDEVFNKSNASLISVEMEGDCATLEEIAPLAMKKIEAMSIEGLRIQSGMSEEAAPSSINSQPTGNDAAGLFGLSITLEDWLRLDAGIITSEDESTDRTLNILSAHHAKCIDVVDGKLEREMYWDKVSDSKHGSLGNNLTLALMVLLRDPLRNYEPVGASMLALIQVERAMFHRKINLHSSLEERSGNREGDQEMIPVVERNDSKNNGPAWFKISEVHLSGFNAEPGKMHSWATKAQQQSGNRWLLASGLSKPCKYPVSKSKAIVVSRPLLTKRLQTADILWSISSQAEGIETNWNDAGFVTHVRNPDIPFPR</sequence>